<accession>A0ACC1HF89</accession>
<reference evidence="1" key="1">
    <citation type="submission" date="2022-06" db="EMBL/GenBank/DDBJ databases">
        <title>Phylogenomic reconstructions and comparative analyses of Kickxellomycotina fungi.</title>
        <authorList>
            <person name="Reynolds N.K."/>
            <person name="Stajich J.E."/>
            <person name="Barry K."/>
            <person name="Grigoriev I.V."/>
            <person name="Crous P."/>
            <person name="Smith M.E."/>
        </authorList>
    </citation>
    <scope>NUCLEOTIDE SEQUENCE</scope>
    <source>
        <strain evidence="1">RSA 2271</strain>
    </source>
</reference>
<sequence length="90" mass="9488">MAGSETTKQSTNNFEPRLSEKIFSACTGALTTSFLMTPFDVVKTRLQSQSITMPAVPQVQTISIKPGGSLSAVPHSVPAICIPPATDGYC</sequence>
<dbReference type="EMBL" id="JAMZIH010006575">
    <property type="protein sequence ID" value="KAJ1673778.1"/>
    <property type="molecule type" value="Genomic_DNA"/>
</dbReference>
<name>A0ACC1HF89_9FUNG</name>
<evidence type="ECO:0000313" key="2">
    <source>
        <dbReference type="Proteomes" id="UP001145114"/>
    </source>
</evidence>
<proteinExistence type="predicted"/>
<feature type="non-terminal residue" evidence="1">
    <location>
        <position position="90"/>
    </location>
</feature>
<keyword evidence="2" id="KW-1185">Reference proteome</keyword>
<evidence type="ECO:0000313" key="1">
    <source>
        <dbReference type="EMBL" id="KAJ1673778.1"/>
    </source>
</evidence>
<comment type="caution">
    <text evidence="1">The sequence shown here is derived from an EMBL/GenBank/DDBJ whole genome shotgun (WGS) entry which is preliminary data.</text>
</comment>
<organism evidence="1 2">
    <name type="scientific">Spiromyces aspiralis</name>
    <dbReference type="NCBI Taxonomy" id="68401"/>
    <lineage>
        <taxon>Eukaryota</taxon>
        <taxon>Fungi</taxon>
        <taxon>Fungi incertae sedis</taxon>
        <taxon>Zoopagomycota</taxon>
        <taxon>Kickxellomycotina</taxon>
        <taxon>Kickxellomycetes</taxon>
        <taxon>Kickxellales</taxon>
        <taxon>Kickxellaceae</taxon>
        <taxon>Spiromyces</taxon>
    </lineage>
</organism>
<gene>
    <name evidence="1" type="ORF">EV182_004572</name>
</gene>
<protein>
    <submittedName>
        <fullName evidence="1">Uncharacterized protein</fullName>
    </submittedName>
</protein>
<dbReference type="Proteomes" id="UP001145114">
    <property type="component" value="Unassembled WGS sequence"/>
</dbReference>